<evidence type="ECO:0000256" key="8">
    <source>
        <dbReference type="SAM" id="Phobius"/>
    </source>
</evidence>
<reference evidence="10 11" key="1">
    <citation type="submission" date="2017-04" db="EMBL/GenBank/DDBJ databases">
        <authorList>
            <person name="Afonso C.L."/>
            <person name="Miller P.J."/>
            <person name="Scott M.A."/>
            <person name="Spackman E."/>
            <person name="Goraichik I."/>
            <person name="Dimitrov K.M."/>
            <person name="Suarez D.L."/>
            <person name="Swayne D.E."/>
        </authorList>
    </citation>
    <scope>NUCLEOTIDE SEQUENCE [LARGE SCALE GENOMIC DNA]</scope>
    <source>
        <strain evidence="10">LMG 28154</strain>
    </source>
</reference>
<dbReference type="PANTHER" id="PTHR43495">
    <property type="entry name" value="GABA PERMEASE"/>
    <property type="match status" value="1"/>
</dbReference>
<dbReference type="GO" id="GO:0055085">
    <property type="term" value="P:transmembrane transport"/>
    <property type="evidence" value="ECO:0007669"/>
    <property type="project" value="InterPro"/>
</dbReference>
<dbReference type="Pfam" id="PF00324">
    <property type="entry name" value="AA_permease"/>
    <property type="match status" value="1"/>
</dbReference>
<feature type="transmembrane region" description="Helical" evidence="8">
    <location>
        <begin position="452"/>
        <end position="473"/>
    </location>
</feature>
<feature type="domain" description="Amino acid permease/ SLC12A" evidence="9">
    <location>
        <begin position="137"/>
        <end position="568"/>
    </location>
</feature>
<sequence length="582" mass="63049">MQCRTRSSWRPRSKRWQRAVDCSYNWRCIPTGCTGSIKTPTHLRRRSLDRHCLLALSNARVAALLVPAARVTPHVSFPHAGHVFSGSHGVESQLAPRLGAPVGFLFSTKSGGVCSAVRRLFVTSQEERLHRGLEERHINLMALGATIGVGLFLGSATAIRAAGPAILLAYIAGGLAIFIIMRALGEMAIHNPVAGAFSRYAQDYLGPLSGYLTGWTYWFMWIVTCMAEITGVGIYMHMWFPDVPNWIWTFAALIVMGAVNVIAVKLYGEFEFWFALIKIVTIVLMIAGGGLMIVAGVGNGGIATGISNLWAHGGFMPNGWSGVVDALPIVMFAYLGVEMLGLTAGEARNPEKSLAKAVNSVFWRVVIFYVGALFVIMSIYPWNQIGTQGSPFVMTFSRLGIPAAAGIINFVVLTAALSSCNSGIFSTARMLFNLAEQGQAPTRLAAVNRRGVPVYGVLVSVLLLIVGVVLNYFAPQKVFVWLTSVSTFGAIWTWGVILFAQLRFRRQVPAARLAQLALRVPAYPLSSFVALAFLACVVVLMAFSPDTRVALVVGPLWIVALTVCYYAHQAGRRAPSMSSTNA</sequence>
<feature type="transmembrane region" description="Helical" evidence="8">
    <location>
        <begin position="218"/>
        <end position="240"/>
    </location>
</feature>
<dbReference type="PANTHER" id="PTHR43495:SF2">
    <property type="entry name" value="D-SERINE_D-ALANINE_GLYCINE TRANSPORTER"/>
    <property type="match status" value="1"/>
</dbReference>
<dbReference type="AlphaFoldDB" id="A0A238H405"/>
<dbReference type="InterPro" id="IPR004841">
    <property type="entry name" value="AA-permease/SLC12A_dom"/>
</dbReference>
<keyword evidence="6 8" id="KW-1133">Transmembrane helix</keyword>
<evidence type="ECO:0000256" key="5">
    <source>
        <dbReference type="ARBA" id="ARBA00022970"/>
    </source>
</evidence>
<keyword evidence="3" id="KW-1003">Cell membrane</keyword>
<feature type="transmembrane region" description="Helical" evidence="8">
    <location>
        <begin position="138"/>
        <end position="159"/>
    </location>
</feature>
<keyword evidence="2" id="KW-0813">Transport</keyword>
<feature type="transmembrane region" description="Helical" evidence="8">
    <location>
        <begin position="165"/>
        <end position="184"/>
    </location>
</feature>
<dbReference type="GO" id="GO:0006865">
    <property type="term" value="P:amino acid transport"/>
    <property type="evidence" value="ECO:0007669"/>
    <property type="project" value="UniProtKB-KW"/>
</dbReference>
<feature type="transmembrane region" description="Helical" evidence="8">
    <location>
        <begin position="521"/>
        <end position="543"/>
    </location>
</feature>
<dbReference type="Gene3D" id="1.20.1740.10">
    <property type="entry name" value="Amino acid/polyamine transporter I"/>
    <property type="match status" value="1"/>
</dbReference>
<feature type="transmembrane region" description="Helical" evidence="8">
    <location>
        <begin position="549"/>
        <end position="567"/>
    </location>
</feature>
<feature type="transmembrane region" description="Helical" evidence="8">
    <location>
        <begin position="279"/>
        <end position="299"/>
    </location>
</feature>
<evidence type="ECO:0000256" key="3">
    <source>
        <dbReference type="ARBA" id="ARBA00022475"/>
    </source>
</evidence>
<evidence type="ECO:0000256" key="4">
    <source>
        <dbReference type="ARBA" id="ARBA00022692"/>
    </source>
</evidence>
<protein>
    <submittedName>
        <fullName evidence="10">D-serine/D-alanine/glycine transporter</fullName>
    </submittedName>
</protein>
<evidence type="ECO:0000256" key="2">
    <source>
        <dbReference type="ARBA" id="ARBA00022448"/>
    </source>
</evidence>
<gene>
    <name evidence="10" type="ORF">BSIN_3243</name>
</gene>
<evidence type="ECO:0000256" key="7">
    <source>
        <dbReference type="ARBA" id="ARBA00023136"/>
    </source>
</evidence>
<dbReference type="GO" id="GO:0005886">
    <property type="term" value="C:plasma membrane"/>
    <property type="evidence" value="ECO:0007669"/>
    <property type="project" value="UniProtKB-SubCell"/>
</dbReference>
<comment type="subcellular location">
    <subcellularLocation>
        <location evidence="1">Cell membrane</location>
        <topology evidence="1">Multi-pass membrane protein</topology>
    </subcellularLocation>
</comment>
<evidence type="ECO:0000313" key="11">
    <source>
        <dbReference type="Proteomes" id="UP000198460"/>
    </source>
</evidence>
<name>A0A238H405_9BURK</name>
<dbReference type="PROSITE" id="PS00218">
    <property type="entry name" value="AMINO_ACID_PERMEASE_1"/>
    <property type="match status" value="1"/>
</dbReference>
<dbReference type="Proteomes" id="UP000198460">
    <property type="component" value="Unassembled WGS sequence"/>
</dbReference>
<keyword evidence="5" id="KW-0029">Amino-acid transport</keyword>
<evidence type="ECO:0000256" key="6">
    <source>
        <dbReference type="ARBA" id="ARBA00022989"/>
    </source>
</evidence>
<feature type="transmembrane region" description="Helical" evidence="8">
    <location>
        <begin position="361"/>
        <end position="380"/>
    </location>
</feature>
<evidence type="ECO:0000256" key="1">
    <source>
        <dbReference type="ARBA" id="ARBA00004651"/>
    </source>
</evidence>
<feature type="transmembrane region" description="Helical" evidence="8">
    <location>
        <begin position="246"/>
        <end position="267"/>
    </location>
</feature>
<accession>A0A238H405</accession>
<organism evidence="10 11">
    <name type="scientific">Burkholderia singularis</name>
    <dbReference type="NCBI Taxonomy" id="1503053"/>
    <lineage>
        <taxon>Bacteria</taxon>
        <taxon>Pseudomonadati</taxon>
        <taxon>Pseudomonadota</taxon>
        <taxon>Betaproteobacteria</taxon>
        <taxon>Burkholderiales</taxon>
        <taxon>Burkholderiaceae</taxon>
        <taxon>Burkholderia</taxon>
        <taxon>pseudomallei group</taxon>
    </lineage>
</organism>
<dbReference type="EMBL" id="FXAN01000049">
    <property type="protein sequence ID" value="SMG00051.1"/>
    <property type="molecule type" value="Genomic_DNA"/>
</dbReference>
<keyword evidence="7 8" id="KW-0472">Membrane</keyword>
<evidence type="ECO:0000313" key="10">
    <source>
        <dbReference type="EMBL" id="SMG00051.1"/>
    </source>
</evidence>
<feature type="transmembrane region" description="Helical" evidence="8">
    <location>
        <begin position="479"/>
        <end position="500"/>
    </location>
</feature>
<keyword evidence="4 8" id="KW-0812">Transmembrane</keyword>
<feature type="transmembrane region" description="Helical" evidence="8">
    <location>
        <begin position="400"/>
        <end position="420"/>
    </location>
</feature>
<feature type="transmembrane region" description="Helical" evidence="8">
    <location>
        <begin position="319"/>
        <end position="340"/>
    </location>
</feature>
<dbReference type="FunFam" id="1.20.1740.10:FF:000001">
    <property type="entry name" value="Amino acid permease"/>
    <property type="match status" value="1"/>
</dbReference>
<dbReference type="InterPro" id="IPR004840">
    <property type="entry name" value="Amino_acid_permease_CS"/>
</dbReference>
<evidence type="ECO:0000259" key="9">
    <source>
        <dbReference type="Pfam" id="PF00324"/>
    </source>
</evidence>
<proteinExistence type="predicted"/>